<proteinExistence type="predicted"/>
<feature type="region of interest" description="Disordered" evidence="2">
    <location>
        <begin position="442"/>
        <end position="593"/>
    </location>
</feature>
<accession>A0A3P8ABH5</accession>
<reference evidence="5" key="2">
    <citation type="submission" date="2019-09" db="UniProtKB">
        <authorList>
            <consortium name="WormBaseParasite"/>
        </authorList>
    </citation>
    <scope>IDENTIFICATION</scope>
</reference>
<dbReference type="Proteomes" id="UP000050761">
    <property type="component" value="Unassembled WGS sequence"/>
</dbReference>
<evidence type="ECO:0000313" key="4">
    <source>
        <dbReference type="Proteomes" id="UP000050761"/>
    </source>
</evidence>
<dbReference type="EMBL" id="UZAH01027685">
    <property type="protein sequence ID" value="VDO94077.1"/>
    <property type="molecule type" value="Genomic_DNA"/>
</dbReference>
<keyword evidence="4" id="KW-1185">Reference proteome</keyword>
<name>A0A3P8ABH5_HELPZ</name>
<evidence type="ECO:0000313" key="5">
    <source>
        <dbReference type="WBParaSite" id="HPBE_0001290401-mRNA-1"/>
    </source>
</evidence>
<dbReference type="Gene3D" id="1.20.5.340">
    <property type="match status" value="1"/>
</dbReference>
<feature type="coiled-coil region" evidence="1">
    <location>
        <begin position="174"/>
        <end position="267"/>
    </location>
</feature>
<feature type="compositionally biased region" description="Basic and acidic residues" evidence="2">
    <location>
        <begin position="468"/>
        <end position="502"/>
    </location>
</feature>
<evidence type="ECO:0000256" key="2">
    <source>
        <dbReference type="SAM" id="MobiDB-lite"/>
    </source>
</evidence>
<evidence type="ECO:0000313" key="3">
    <source>
        <dbReference type="EMBL" id="VDO94077.1"/>
    </source>
</evidence>
<gene>
    <name evidence="3" type="ORF">HPBE_LOCUS12905</name>
</gene>
<evidence type="ECO:0000256" key="1">
    <source>
        <dbReference type="SAM" id="Coils"/>
    </source>
</evidence>
<keyword evidence="1" id="KW-0175">Coiled coil</keyword>
<sequence length="593" mass="68030">MNNFAAQFNAFRTQQERDEAYLFELRRTNAVKREAIATLEEKIARCKEHEAEQKRKREIAENQQKEQMEKLSVNVIKAKNLLTDVESFFAHSASLATTDAEIRERLADFKMKLEKIKEANKNLREVIRETMQPVTVAPDEVAEIRGIVNTAMEKLNARAKAFDLTAIVAEVQTIEQQRKERMKMSETLVEKRELLSALDIDNGSFSQTLEEKEESSNRLEALSSQNIAREQKLASVTAELRETQQQIADLKQKNAEVHAEIASTSAELTRMKTKIFENDEALQAFRKKHDQWKAEIGLEEQKLQVERLKVIESYLHQHEENERKAAELRSILHESRSELEELKKQVEHKQQKLSETRARHENLRKDVEAKKQAMEKEMEDAMAEMQRQEAEIQRIESESEQVRNKNNEIENAIQLLKHQLSTKADELAVAKENFRQMLEAQEAEKQKELSMAKKKATPVKLKSFSQLLKERTRGKDSLKQQSSHRKDTEQTLKKAMSSDKQHGIGAAAHALESNSEDSPDVMPKKRRHKKRQAGALKANKVKKPENVTETEHTAKGPMRKERSFSDFSPASEDEADDFDAGNAGAVEGDVVSD</sequence>
<dbReference type="OrthoDB" id="5831910at2759"/>
<dbReference type="WBParaSite" id="HPBE_0001290401-mRNA-1">
    <property type="protein sequence ID" value="HPBE_0001290401-mRNA-1"/>
    <property type="gene ID" value="HPBE_0001290401"/>
</dbReference>
<feature type="compositionally biased region" description="Basic and acidic residues" evidence="2">
    <location>
        <begin position="442"/>
        <end position="451"/>
    </location>
</feature>
<feature type="coiled-coil region" evidence="1">
    <location>
        <begin position="32"/>
        <end position="70"/>
    </location>
</feature>
<dbReference type="AlphaFoldDB" id="A0A3P8ABH5"/>
<reference evidence="3 4" key="1">
    <citation type="submission" date="2018-11" db="EMBL/GenBank/DDBJ databases">
        <authorList>
            <consortium name="Pathogen Informatics"/>
        </authorList>
    </citation>
    <scope>NUCLEOTIDE SEQUENCE [LARGE SCALE GENOMIC DNA]</scope>
</reference>
<feature type="compositionally biased region" description="Basic and acidic residues" evidence="2">
    <location>
        <begin position="542"/>
        <end position="564"/>
    </location>
</feature>
<protein>
    <submittedName>
        <fullName evidence="5">Myosin_tail_1 domain-containing protein</fullName>
    </submittedName>
</protein>
<organism evidence="3">
    <name type="scientific">Heligmosomoides polygyrus</name>
    <name type="common">Parasitic roundworm</name>
    <dbReference type="NCBI Taxonomy" id="6339"/>
    <lineage>
        <taxon>Eukaryota</taxon>
        <taxon>Metazoa</taxon>
        <taxon>Ecdysozoa</taxon>
        <taxon>Nematoda</taxon>
        <taxon>Chromadorea</taxon>
        <taxon>Rhabditida</taxon>
        <taxon>Rhabditina</taxon>
        <taxon>Rhabditomorpha</taxon>
        <taxon>Strongyloidea</taxon>
        <taxon>Heligmosomidae</taxon>
        <taxon>Heligmosomoides</taxon>
    </lineage>
</organism>